<sequence>MENPVSIDVNGLSEDFIEAPEIINLYAATNLAFEITPSTSPAGSGAAYITDGDYKTLWASGAPQAIG</sequence>
<protein>
    <submittedName>
        <fullName evidence="1">Uncharacterized protein</fullName>
    </submittedName>
</protein>
<feature type="non-terminal residue" evidence="1">
    <location>
        <position position="67"/>
    </location>
</feature>
<dbReference type="EMBL" id="BARV01011374">
    <property type="protein sequence ID" value="GAI07161.1"/>
    <property type="molecule type" value="Genomic_DNA"/>
</dbReference>
<comment type="caution">
    <text evidence="1">The sequence shown here is derived from an EMBL/GenBank/DDBJ whole genome shotgun (WGS) entry which is preliminary data.</text>
</comment>
<dbReference type="AlphaFoldDB" id="X1LMW1"/>
<accession>X1LMW1</accession>
<gene>
    <name evidence="1" type="ORF">S06H3_21602</name>
</gene>
<organism evidence="1">
    <name type="scientific">marine sediment metagenome</name>
    <dbReference type="NCBI Taxonomy" id="412755"/>
    <lineage>
        <taxon>unclassified sequences</taxon>
        <taxon>metagenomes</taxon>
        <taxon>ecological metagenomes</taxon>
    </lineage>
</organism>
<reference evidence="1" key="1">
    <citation type="journal article" date="2014" name="Front. Microbiol.">
        <title>High frequency of phylogenetically diverse reductive dehalogenase-homologous genes in deep subseafloor sedimentary metagenomes.</title>
        <authorList>
            <person name="Kawai M."/>
            <person name="Futagami T."/>
            <person name="Toyoda A."/>
            <person name="Takaki Y."/>
            <person name="Nishi S."/>
            <person name="Hori S."/>
            <person name="Arai W."/>
            <person name="Tsubouchi T."/>
            <person name="Morono Y."/>
            <person name="Uchiyama I."/>
            <person name="Ito T."/>
            <person name="Fujiyama A."/>
            <person name="Inagaki F."/>
            <person name="Takami H."/>
        </authorList>
    </citation>
    <scope>NUCLEOTIDE SEQUENCE</scope>
    <source>
        <strain evidence="1">Expedition CK06-06</strain>
    </source>
</reference>
<evidence type="ECO:0000313" key="1">
    <source>
        <dbReference type="EMBL" id="GAI07161.1"/>
    </source>
</evidence>
<name>X1LMW1_9ZZZZ</name>
<proteinExistence type="predicted"/>